<protein>
    <submittedName>
        <fullName evidence="4">Uncharacterized protein</fullName>
    </submittedName>
</protein>
<dbReference type="InterPro" id="IPR038662">
    <property type="entry name" value="ATP_synth_F0_csu_sf"/>
</dbReference>
<dbReference type="Gene3D" id="1.20.20.10">
    <property type="entry name" value="F1F0 ATP synthase subunit C"/>
    <property type="match status" value="1"/>
</dbReference>
<organism evidence="4 5">
    <name type="scientific">Prorocentrum cordatum</name>
    <dbReference type="NCBI Taxonomy" id="2364126"/>
    <lineage>
        <taxon>Eukaryota</taxon>
        <taxon>Sar</taxon>
        <taxon>Alveolata</taxon>
        <taxon>Dinophyceae</taxon>
        <taxon>Prorocentrales</taxon>
        <taxon>Prorocentraceae</taxon>
        <taxon>Prorocentrum</taxon>
    </lineage>
</organism>
<evidence type="ECO:0000256" key="2">
    <source>
        <dbReference type="SAM" id="MobiDB-lite"/>
    </source>
</evidence>
<evidence type="ECO:0000313" key="4">
    <source>
        <dbReference type="EMBL" id="CAK0907738.1"/>
    </source>
</evidence>
<feature type="transmembrane region" description="Helical" evidence="3">
    <location>
        <begin position="130"/>
        <end position="158"/>
    </location>
</feature>
<comment type="caution">
    <text evidence="4">The sequence shown here is derived from an EMBL/GenBank/DDBJ whole genome shotgun (WGS) entry which is preliminary data.</text>
</comment>
<evidence type="ECO:0000256" key="3">
    <source>
        <dbReference type="SAM" id="Phobius"/>
    </source>
</evidence>
<keyword evidence="3" id="KW-1133">Transmembrane helix</keyword>
<dbReference type="CDD" id="cd18121">
    <property type="entry name" value="ATP-synt_Fo_c"/>
    <property type="match status" value="1"/>
</dbReference>
<feature type="non-terminal residue" evidence="4">
    <location>
        <position position="884"/>
    </location>
</feature>
<evidence type="ECO:0000256" key="1">
    <source>
        <dbReference type="ARBA" id="ARBA00006704"/>
    </source>
</evidence>
<feature type="transmembrane region" description="Helical" evidence="3">
    <location>
        <begin position="832"/>
        <end position="852"/>
    </location>
</feature>
<proteinExistence type="inferred from homology"/>
<keyword evidence="3" id="KW-0812">Transmembrane</keyword>
<keyword evidence="3" id="KW-0472">Membrane</keyword>
<feature type="compositionally biased region" description="Basic and acidic residues" evidence="2">
    <location>
        <begin position="596"/>
        <end position="614"/>
    </location>
</feature>
<feature type="transmembrane region" description="Helical" evidence="3">
    <location>
        <begin position="801"/>
        <end position="820"/>
    </location>
</feature>
<dbReference type="Proteomes" id="UP001189429">
    <property type="component" value="Unassembled WGS sequence"/>
</dbReference>
<accession>A0ABN9Y5B0</accession>
<name>A0ABN9Y5B0_9DINO</name>
<gene>
    <name evidence="4" type="ORF">PCOR1329_LOCUS82658</name>
</gene>
<feature type="region of interest" description="Disordered" evidence="2">
    <location>
        <begin position="217"/>
        <end position="245"/>
    </location>
</feature>
<sequence length="884" mass="92538">MGIQSAFDKYFEVTAESAEENMEILLRHQPTYMKPPKYHALDDLEGPWLRAKECLGTARVAKVDRETFGLHEAPGYSFDRSTSAMLQRTSYSALCGLGGELWGTFAAYDAASKHHAGTPRWSSQCHSTALGLLFAVAAPRSAILTAAGVLACASLMAIFGPSPVALHRTVWTLALPAVGAGFAIGLVAIGSGVGQGMVAEPEAFLGEGLPVAEAGGVVSQSRSEHNTPEELSSTSSNEGGGRRSTAVWHPHERVGATHQRMACDISAWARRVRAHDSAHRHASKCRRRCRHRAPADVPEMPCGAAARGSVTLAPWWSIRTAARAGGDVQGRVKRLRTLGVGRACRFHTGQASTAEGRTLGTTSAASARQAILAHPPPAAGGRTRAIGPPSLDGRVVSTVLPTKGSTRVWLSGVHGDVHSLENRAGTCENIAKRVCLSSLPAIGGHDAVSCELEVGTRVTAQAVLEHPRLHPPSDLRERGAESRGAVAHRLGRRGGAAALGPQGLLGGAAEGLGVDGVADLARAEQRTQHPSNHIAIANWGDRLEGRHLSGIAKFTRDGADAAGPAANDSDLCARANPRLAMSDALKAWKKQQLSHLEPEDHEQHVDEARPHGERVPPPPPRGCTVDDLRKALEDAAHPAAVPGQWDAGFLARAPDVALGLLAQIVGRDQTSTTAAGGPGGTRGLDDTGASRGVLARLEAHVGCAIGRARAPSRVAVRISETRGRRVQATDVRSSLLEVGFCAARAKAHIACTRCRQSDRANCLGAPRKHSIPPRKAGEHVNQMAVDGGVSLLAAMAAPRSTILTAAVVLAFTNLMAAFVPSPVASPRLRSRWILVLSAIGAGFAIGVAAIGSRVGQGLSSGRCIDGMSPQTEVADDAFHGLGLH</sequence>
<evidence type="ECO:0000313" key="5">
    <source>
        <dbReference type="Proteomes" id="UP001189429"/>
    </source>
</evidence>
<feature type="region of interest" description="Disordered" evidence="2">
    <location>
        <begin position="594"/>
        <end position="620"/>
    </location>
</feature>
<comment type="similarity">
    <text evidence="1">Belongs to the ATPase C chain family.</text>
</comment>
<dbReference type="EMBL" id="CAUYUJ010021912">
    <property type="protein sequence ID" value="CAK0907738.1"/>
    <property type="molecule type" value="Genomic_DNA"/>
</dbReference>
<feature type="transmembrane region" description="Helical" evidence="3">
    <location>
        <begin position="170"/>
        <end position="189"/>
    </location>
</feature>
<keyword evidence="5" id="KW-1185">Reference proteome</keyword>
<reference evidence="4" key="1">
    <citation type="submission" date="2023-10" db="EMBL/GenBank/DDBJ databases">
        <authorList>
            <person name="Chen Y."/>
            <person name="Shah S."/>
            <person name="Dougan E. K."/>
            <person name="Thang M."/>
            <person name="Chan C."/>
        </authorList>
    </citation>
    <scope>NUCLEOTIDE SEQUENCE [LARGE SCALE GENOMIC DNA]</scope>
</reference>